<dbReference type="Proteomes" id="UP000054324">
    <property type="component" value="Unassembled WGS sequence"/>
</dbReference>
<gene>
    <name evidence="1" type="ORF">T265_13434</name>
</gene>
<dbReference type="EMBL" id="KL596684">
    <property type="protein sequence ID" value="KER29144.1"/>
    <property type="molecule type" value="Genomic_DNA"/>
</dbReference>
<dbReference type="CTD" id="20327601"/>
<evidence type="ECO:0000313" key="2">
    <source>
        <dbReference type="Proteomes" id="UP000054324"/>
    </source>
</evidence>
<reference evidence="1 2" key="1">
    <citation type="submission" date="2013-11" db="EMBL/GenBank/DDBJ databases">
        <title>Opisthorchis viverrini - life in the bile duct.</title>
        <authorList>
            <person name="Young N.D."/>
            <person name="Nagarajan N."/>
            <person name="Lin S.J."/>
            <person name="Korhonen P.K."/>
            <person name="Jex A.R."/>
            <person name="Hall R.S."/>
            <person name="Safavi-Hemami H."/>
            <person name="Kaewkong W."/>
            <person name="Bertrand D."/>
            <person name="Gao S."/>
            <person name="Seet Q."/>
            <person name="Wongkham S."/>
            <person name="Teh B.T."/>
            <person name="Wongkham C."/>
            <person name="Intapan P.M."/>
            <person name="Maleewong W."/>
            <person name="Yang X."/>
            <person name="Hu M."/>
            <person name="Wang Z."/>
            <person name="Hofmann A."/>
            <person name="Sternberg P.W."/>
            <person name="Tan P."/>
            <person name="Wang J."/>
            <person name="Gasser R.B."/>
        </authorList>
    </citation>
    <scope>NUCLEOTIDE SEQUENCE [LARGE SCALE GENOMIC DNA]</scope>
</reference>
<accession>A0A075AGX0</accession>
<name>A0A075AGX0_OPIVI</name>
<keyword evidence="2" id="KW-1185">Reference proteome</keyword>
<dbReference type="GeneID" id="20327601"/>
<dbReference type="AlphaFoldDB" id="A0A075AGX0"/>
<dbReference type="OrthoDB" id="10456619at2759"/>
<evidence type="ECO:0000313" key="1">
    <source>
        <dbReference type="EMBL" id="KER29144.1"/>
    </source>
</evidence>
<sequence length="108" mass="12325">MATTLMRMATALHICSAFLACFILANVSLYWSSQLNLRTLEKQFRQTDSFEDVEMECEISNISSTNSFVVTTLTFGDWLNLTSESLRDIFAPNQSETHAHYKTISLFQ</sequence>
<dbReference type="KEGG" id="ovi:T265_13434"/>
<dbReference type="RefSeq" id="XP_009167115.1">
    <property type="nucleotide sequence ID" value="XM_009168851.1"/>
</dbReference>
<feature type="non-terminal residue" evidence="1">
    <location>
        <position position="108"/>
    </location>
</feature>
<organism evidence="1 2">
    <name type="scientific">Opisthorchis viverrini</name>
    <name type="common">Southeast Asian liver fluke</name>
    <dbReference type="NCBI Taxonomy" id="6198"/>
    <lineage>
        <taxon>Eukaryota</taxon>
        <taxon>Metazoa</taxon>
        <taxon>Spiralia</taxon>
        <taxon>Lophotrochozoa</taxon>
        <taxon>Platyhelminthes</taxon>
        <taxon>Trematoda</taxon>
        <taxon>Digenea</taxon>
        <taxon>Opisthorchiida</taxon>
        <taxon>Opisthorchiata</taxon>
        <taxon>Opisthorchiidae</taxon>
        <taxon>Opisthorchis</taxon>
    </lineage>
</organism>
<protein>
    <submittedName>
        <fullName evidence="1">Uncharacterized protein</fullName>
    </submittedName>
</protein>
<dbReference type="PROSITE" id="PS51257">
    <property type="entry name" value="PROKAR_LIPOPROTEIN"/>
    <property type="match status" value="1"/>
</dbReference>
<proteinExistence type="predicted"/>